<keyword evidence="2" id="KW-1185">Reference proteome</keyword>
<name>A0A897MHT8_9EURY</name>
<gene>
    <name evidence="1" type="primary">cDC6-4</name>
    <name evidence="1" type="ORF">AArcS_0471</name>
</gene>
<dbReference type="AlphaFoldDB" id="A0A897MHT8"/>
<protein>
    <submittedName>
        <fullName evidence="1">Cdc6-related protein, AAA superfamily ATPase</fullName>
    </submittedName>
</protein>
<dbReference type="EMBL" id="CP064786">
    <property type="protein sequence ID" value="QSG01700.1"/>
    <property type="molecule type" value="Genomic_DNA"/>
</dbReference>
<organism evidence="1 2">
    <name type="scientific">Natranaeroarchaeum sulfidigenes</name>
    <dbReference type="NCBI Taxonomy" id="2784880"/>
    <lineage>
        <taxon>Archaea</taxon>
        <taxon>Methanobacteriati</taxon>
        <taxon>Methanobacteriota</taxon>
        <taxon>Stenosarchaea group</taxon>
        <taxon>Halobacteria</taxon>
        <taxon>Halobacteriales</taxon>
        <taxon>Natronoarchaeaceae</taxon>
        <taxon>Natranaeroarchaeum</taxon>
    </lineage>
</organism>
<evidence type="ECO:0000313" key="1">
    <source>
        <dbReference type="EMBL" id="QSG01700.1"/>
    </source>
</evidence>
<proteinExistence type="predicted"/>
<reference evidence="1" key="1">
    <citation type="submission" date="2020-11" db="EMBL/GenBank/DDBJ databases">
        <title>Carbohydrate-dependent, anaerobic sulfur respiration: A novel catabolism in halophilic archaea.</title>
        <authorList>
            <person name="Sorokin D.Y."/>
            <person name="Messina E."/>
            <person name="Smedile F."/>
            <person name="La Cono V."/>
            <person name="Hallsworth J.E."/>
            <person name="Yakimov M.M."/>
        </authorList>
    </citation>
    <scope>NUCLEOTIDE SEQUENCE</scope>
    <source>
        <strain evidence="1">AArc-S</strain>
    </source>
</reference>
<dbReference type="KEGG" id="hara:AArcS_0471"/>
<sequence>MGSNAWKSDTRRLKNRIHNQKLWVRYILRTISYLEERGETPVYSKEIYDLHQNADAECEDDRLTTLKSI</sequence>
<dbReference type="Proteomes" id="UP000663586">
    <property type="component" value="Chromosome"/>
</dbReference>
<accession>A0A897MHT8</accession>
<evidence type="ECO:0000313" key="2">
    <source>
        <dbReference type="Proteomes" id="UP000663586"/>
    </source>
</evidence>